<feature type="transmembrane region" description="Helical" evidence="1">
    <location>
        <begin position="350"/>
        <end position="369"/>
    </location>
</feature>
<keyword evidence="1" id="KW-0472">Membrane</keyword>
<feature type="transmembrane region" description="Helical" evidence="1">
    <location>
        <begin position="211"/>
        <end position="231"/>
    </location>
</feature>
<feature type="transmembrane region" description="Helical" evidence="1">
    <location>
        <begin position="294"/>
        <end position="312"/>
    </location>
</feature>
<keyword evidence="1" id="KW-1133">Transmembrane helix</keyword>
<feature type="transmembrane region" description="Helical" evidence="1">
    <location>
        <begin position="523"/>
        <end position="549"/>
    </location>
</feature>
<feature type="transmembrane region" description="Helical" evidence="1">
    <location>
        <begin position="455"/>
        <end position="477"/>
    </location>
</feature>
<reference evidence="2 3" key="1">
    <citation type="submission" date="2024-11" db="EMBL/GenBank/DDBJ databases">
        <title>Chromosome-level genome assembly of the freshwater bivalve Anodonta woodiana.</title>
        <authorList>
            <person name="Chen X."/>
        </authorList>
    </citation>
    <scope>NUCLEOTIDE SEQUENCE [LARGE SCALE GENOMIC DNA]</scope>
    <source>
        <strain evidence="2">MN2024</strain>
        <tissue evidence="2">Gills</tissue>
    </source>
</reference>
<dbReference type="AlphaFoldDB" id="A0ABD3UHT8"/>
<feature type="transmembrane region" description="Helical" evidence="1">
    <location>
        <begin position="731"/>
        <end position="750"/>
    </location>
</feature>
<evidence type="ECO:0000313" key="2">
    <source>
        <dbReference type="EMBL" id="KAL3848531.1"/>
    </source>
</evidence>
<organism evidence="2 3">
    <name type="scientific">Sinanodonta woodiana</name>
    <name type="common">Chinese pond mussel</name>
    <name type="synonym">Anodonta woodiana</name>
    <dbReference type="NCBI Taxonomy" id="1069815"/>
    <lineage>
        <taxon>Eukaryota</taxon>
        <taxon>Metazoa</taxon>
        <taxon>Spiralia</taxon>
        <taxon>Lophotrochozoa</taxon>
        <taxon>Mollusca</taxon>
        <taxon>Bivalvia</taxon>
        <taxon>Autobranchia</taxon>
        <taxon>Heteroconchia</taxon>
        <taxon>Palaeoheterodonta</taxon>
        <taxon>Unionida</taxon>
        <taxon>Unionoidea</taxon>
        <taxon>Unionidae</taxon>
        <taxon>Unioninae</taxon>
        <taxon>Sinanodonta</taxon>
    </lineage>
</organism>
<dbReference type="EMBL" id="JBJQND010000016">
    <property type="protein sequence ID" value="KAL3848531.1"/>
    <property type="molecule type" value="Genomic_DNA"/>
</dbReference>
<proteinExistence type="predicted"/>
<feature type="transmembrane region" description="Helical" evidence="1">
    <location>
        <begin position="416"/>
        <end position="434"/>
    </location>
</feature>
<feature type="transmembrane region" description="Helical" evidence="1">
    <location>
        <begin position="692"/>
        <end position="711"/>
    </location>
</feature>
<protein>
    <recommendedName>
        <fullName evidence="4">Transmembrane protein</fullName>
    </recommendedName>
</protein>
<feature type="transmembrane region" description="Helical" evidence="1">
    <location>
        <begin position="561"/>
        <end position="588"/>
    </location>
</feature>
<name>A0ABD3UHT8_SINWO</name>
<keyword evidence="1" id="KW-0812">Transmembrane</keyword>
<gene>
    <name evidence="2" type="ORF">ACJMK2_019382</name>
</gene>
<comment type="caution">
    <text evidence="2">The sequence shown here is derived from an EMBL/GenBank/DDBJ whole genome shotgun (WGS) entry which is preliminary data.</text>
</comment>
<sequence>MFPLILLCVTLSMASNCTMEVQQFSSIYLEHWIGVIEPHFVHYNLVFENTTVITELPTAIRPSKWVWTYHPPNSVNPYLNWPVDFPILSFGLLCAKCLERDVFVHINVTPPDCTIALGYQNASLAIANALNEMTQKYLVQFHESYNYSYWCYLAEIPGVRDTFAYQFALYFNFPVDFLRYKCCNSSFDYYNDTVEVSCPEMLTEKWRESTLVPYIIGLVLLCYCPLILCSWGDTLEATGRKIPAESLYEDLDDSNNRQWIYLDGHSPISLTNLLCGLCDLAWKHPVAVSRLRRWLFMLFSPILIYLQFLLYSTYQGDITLDLIDHGVPMGFLSMLGGVKKSKKLFVPMLGGPYCLLYMYYITGFIFLVVPRSLGDILQRGSRDSKYAGLSPLMLSTERIEEISMVSVDQYRGYKRLSRLLLARFYLIMMPRFWVEAVRIVWRRIKGHLDLLKKYLPQPVFIILAFILVPLHLMFASVEICFSFVYYSIPIIWFMLVVIKGFVSRATSFIQTYSPKNMPHSCTSVLRVTMYSIIAPFLLYFVYGFFAIYLASFSIVGEIIVFLFYALVLFPSSSFGYLFFGGALLYYIWKLLQGIGDVYDELLSDLFEVCSNLELNRSIPTIHNSTVMIQTPPRLKISTLKVNDVSINLTEVQTNLIHNSKTASGTTYVHYESHIPGISRRLFMHAVRKTKPVHITVFQAIFRIGLIVLLVVGTMKLSMNSSGMSSEISEVMHVLFIVVIGALPRVLEITLSHSDKAVHREIHLRMLEGLVQEFDHSVNESSDFCLNNET</sequence>
<keyword evidence="3" id="KW-1185">Reference proteome</keyword>
<feature type="transmembrane region" description="Helical" evidence="1">
    <location>
        <begin position="483"/>
        <end position="502"/>
    </location>
</feature>
<evidence type="ECO:0008006" key="4">
    <source>
        <dbReference type="Google" id="ProtNLM"/>
    </source>
</evidence>
<accession>A0ABD3UHT8</accession>
<evidence type="ECO:0000256" key="1">
    <source>
        <dbReference type="SAM" id="Phobius"/>
    </source>
</evidence>
<evidence type="ECO:0000313" key="3">
    <source>
        <dbReference type="Proteomes" id="UP001634394"/>
    </source>
</evidence>
<dbReference type="Proteomes" id="UP001634394">
    <property type="component" value="Unassembled WGS sequence"/>
</dbReference>